<evidence type="ECO:0000313" key="3">
    <source>
        <dbReference type="Proteomes" id="UP001266305"/>
    </source>
</evidence>
<proteinExistence type="predicted"/>
<dbReference type="InterPro" id="IPR023578">
    <property type="entry name" value="Ras_GEF_dom_sf"/>
</dbReference>
<evidence type="ECO:0000256" key="1">
    <source>
        <dbReference type="SAM" id="MobiDB-lite"/>
    </source>
</evidence>
<gene>
    <name evidence="2" type="ORF">P7K49_013970</name>
</gene>
<evidence type="ECO:0000313" key="2">
    <source>
        <dbReference type="EMBL" id="KAK2108805.1"/>
    </source>
</evidence>
<comment type="caution">
    <text evidence="2">The sequence shown here is derived from an EMBL/GenBank/DDBJ whole genome shotgun (WGS) entry which is preliminary data.</text>
</comment>
<dbReference type="SUPFAM" id="SSF48366">
    <property type="entry name" value="Ras GEF"/>
    <property type="match status" value="1"/>
</dbReference>
<accession>A0ABQ9VHY9</accession>
<feature type="region of interest" description="Disordered" evidence="1">
    <location>
        <begin position="30"/>
        <end position="86"/>
    </location>
</feature>
<organism evidence="2 3">
    <name type="scientific">Saguinus oedipus</name>
    <name type="common">Cotton-top tamarin</name>
    <name type="synonym">Oedipomidas oedipus</name>
    <dbReference type="NCBI Taxonomy" id="9490"/>
    <lineage>
        <taxon>Eukaryota</taxon>
        <taxon>Metazoa</taxon>
        <taxon>Chordata</taxon>
        <taxon>Craniata</taxon>
        <taxon>Vertebrata</taxon>
        <taxon>Euteleostomi</taxon>
        <taxon>Mammalia</taxon>
        <taxon>Eutheria</taxon>
        <taxon>Euarchontoglires</taxon>
        <taxon>Primates</taxon>
        <taxon>Haplorrhini</taxon>
        <taxon>Platyrrhini</taxon>
        <taxon>Cebidae</taxon>
        <taxon>Callitrichinae</taxon>
        <taxon>Saguinus</taxon>
    </lineage>
</organism>
<keyword evidence="3" id="KW-1185">Reference proteome</keyword>
<dbReference type="EMBL" id="JASSZA010000006">
    <property type="protein sequence ID" value="KAK2108805.1"/>
    <property type="molecule type" value="Genomic_DNA"/>
</dbReference>
<protein>
    <submittedName>
        <fullName evidence="2">Uncharacterized protein</fullName>
    </submittedName>
</protein>
<sequence length="120" mass="13373">MPVPALQQLQWEIGEKRSPRTSSIFTREKKTFQGTSQAQVEEKRTSSGHSSLNLTCHGSHFSVNEIDGNDDGDSTDDTEAKQEGPTIGTVGTFELMSSKDLAYQMTIYDWELFNCVHEGL</sequence>
<name>A0ABQ9VHY9_SAGOE</name>
<feature type="non-terminal residue" evidence="2">
    <location>
        <position position="120"/>
    </location>
</feature>
<dbReference type="Proteomes" id="UP001266305">
    <property type="component" value="Unassembled WGS sequence"/>
</dbReference>
<feature type="compositionally biased region" description="Polar residues" evidence="1">
    <location>
        <begin position="47"/>
        <end position="56"/>
    </location>
</feature>
<reference evidence="2 3" key="1">
    <citation type="submission" date="2023-05" db="EMBL/GenBank/DDBJ databases">
        <title>B98-5 Cell Line De Novo Hybrid Assembly: An Optical Mapping Approach.</title>
        <authorList>
            <person name="Kananen K."/>
            <person name="Auerbach J.A."/>
            <person name="Kautto E."/>
            <person name="Blachly J.S."/>
        </authorList>
    </citation>
    <scope>NUCLEOTIDE SEQUENCE [LARGE SCALE GENOMIC DNA]</scope>
    <source>
        <strain evidence="2">B95-8</strain>
        <tissue evidence="2">Cell line</tissue>
    </source>
</reference>
<feature type="compositionally biased region" description="Acidic residues" evidence="1">
    <location>
        <begin position="67"/>
        <end position="77"/>
    </location>
</feature>